<evidence type="ECO:0000313" key="2">
    <source>
        <dbReference type="Proteomes" id="UP001234202"/>
    </source>
</evidence>
<comment type="caution">
    <text evidence="1">The sequence shown here is derived from an EMBL/GenBank/DDBJ whole genome shotgun (WGS) entry which is preliminary data.</text>
</comment>
<dbReference type="Proteomes" id="UP001234202">
    <property type="component" value="Unassembled WGS sequence"/>
</dbReference>
<accession>A0ACC2XHY8</accession>
<dbReference type="EMBL" id="JASBWV010000013">
    <property type="protein sequence ID" value="KAJ9122999.1"/>
    <property type="molecule type" value="Genomic_DNA"/>
</dbReference>
<keyword evidence="2" id="KW-1185">Reference proteome</keyword>
<protein>
    <submittedName>
        <fullName evidence="1">Uncharacterized protein</fullName>
    </submittedName>
</protein>
<proteinExistence type="predicted"/>
<organism evidence="1 2">
    <name type="scientific">Naganishia onofrii</name>
    <dbReference type="NCBI Taxonomy" id="1851511"/>
    <lineage>
        <taxon>Eukaryota</taxon>
        <taxon>Fungi</taxon>
        <taxon>Dikarya</taxon>
        <taxon>Basidiomycota</taxon>
        <taxon>Agaricomycotina</taxon>
        <taxon>Tremellomycetes</taxon>
        <taxon>Filobasidiales</taxon>
        <taxon>Filobasidiaceae</taxon>
        <taxon>Naganishia</taxon>
    </lineage>
</organism>
<reference evidence="1" key="1">
    <citation type="submission" date="2023-04" db="EMBL/GenBank/DDBJ databases">
        <title>Draft Genome sequencing of Naganishia species isolated from polar environments using Oxford Nanopore Technology.</title>
        <authorList>
            <person name="Leo P."/>
            <person name="Venkateswaran K."/>
        </authorList>
    </citation>
    <scope>NUCLEOTIDE SEQUENCE</scope>
    <source>
        <strain evidence="1">DBVPG 5303</strain>
    </source>
</reference>
<evidence type="ECO:0000313" key="1">
    <source>
        <dbReference type="EMBL" id="KAJ9122999.1"/>
    </source>
</evidence>
<gene>
    <name evidence="1" type="ORF">QFC24_004038</name>
</gene>
<sequence>MMFDEHKRLLQAFALLIGASSLGLCQQDAWHMDFIPTLAREAIDPIINGGSNFKAGYNFADLNASPCTTVELQADKSNYWMPQMYWITKPGDPNTTFISMNTNNRFYYFLGRNDDNTPVEPFPEGLRMVTGNPNAKAPSTPPYATFQCQRTASDLYYEPNFNFETPCNTGIKTELKFPSCWDGINLYKPDMSHMTFPSNPPNAGRCPQSHPVRLPMILLEFTWKVPAIGQNQNIEGHLAWANGDTTDVSALIGVDGPLVAAREDQYDASLAPIGKSWAKAGCYEDSQKFPTIAGTIPVYYDNKNLTVTQCTTFCGKSNKKVAAMMRRSGNWGIPPRSAEMFTTG</sequence>
<name>A0ACC2XHY8_9TREE</name>